<comment type="similarity">
    <text evidence="6">Belongs to the complex I 23 kDa subunit family.</text>
</comment>
<keyword evidence="3" id="KW-0677">Repeat</keyword>
<dbReference type="PROSITE" id="PS51379">
    <property type="entry name" value="4FE4S_FER_2"/>
    <property type="match status" value="2"/>
</dbReference>
<organism evidence="8 9">
    <name type="scientific">Desulfacinum infernum DSM 9756</name>
    <dbReference type="NCBI Taxonomy" id="1121391"/>
    <lineage>
        <taxon>Bacteria</taxon>
        <taxon>Pseudomonadati</taxon>
        <taxon>Thermodesulfobacteriota</taxon>
        <taxon>Syntrophobacteria</taxon>
        <taxon>Syntrophobacterales</taxon>
        <taxon>Syntrophobacteraceae</taxon>
        <taxon>Desulfacinum</taxon>
    </lineage>
</organism>
<dbReference type="Gene3D" id="3.30.70.3270">
    <property type="match status" value="1"/>
</dbReference>
<feature type="domain" description="4Fe-4S ferredoxin-type" evidence="7">
    <location>
        <begin position="83"/>
        <end position="112"/>
    </location>
</feature>
<evidence type="ECO:0000256" key="2">
    <source>
        <dbReference type="ARBA" id="ARBA00022723"/>
    </source>
</evidence>
<dbReference type="GO" id="GO:0051539">
    <property type="term" value="F:4 iron, 4 sulfur cluster binding"/>
    <property type="evidence" value="ECO:0007669"/>
    <property type="project" value="UniProtKB-KW"/>
</dbReference>
<keyword evidence="2 6" id="KW-0479">Metal-binding</keyword>
<keyword evidence="6" id="KW-0472">Membrane</keyword>
<evidence type="ECO:0000256" key="5">
    <source>
        <dbReference type="ARBA" id="ARBA00023014"/>
    </source>
</evidence>
<dbReference type="InterPro" id="IPR017900">
    <property type="entry name" value="4Fe4S_Fe_S_CS"/>
</dbReference>
<keyword evidence="6" id="KW-1003">Cell membrane</keyword>
<feature type="binding site" evidence="6">
    <location>
        <position position="98"/>
    </location>
    <ligand>
        <name>[4Fe-4S] cluster</name>
        <dbReference type="ChEBI" id="CHEBI:49883"/>
        <label>2</label>
    </ligand>
</feature>
<dbReference type="SUPFAM" id="SSF54862">
    <property type="entry name" value="4Fe-4S ferredoxins"/>
    <property type="match status" value="1"/>
</dbReference>
<evidence type="ECO:0000256" key="6">
    <source>
        <dbReference type="HAMAP-Rule" id="MF_01351"/>
    </source>
</evidence>
<dbReference type="EMBL" id="FQVB01000006">
    <property type="protein sequence ID" value="SHE66171.1"/>
    <property type="molecule type" value="Genomic_DNA"/>
</dbReference>
<dbReference type="GO" id="GO:0048038">
    <property type="term" value="F:quinone binding"/>
    <property type="evidence" value="ECO:0007669"/>
    <property type="project" value="UniProtKB-KW"/>
</dbReference>
<keyword evidence="4 6" id="KW-0408">Iron</keyword>
<evidence type="ECO:0000256" key="1">
    <source>
        <dbReference type="ARBA" id="ARBA00022485"/>
    </source>
</evidence>
<dbReference type="PROSITE" id="PS00198">
    <property type="entry name" value="4FE4S_FER_1"/>
    <property type="match status" value="2"/>
</dbReference>
<dbReference type="GO" id="GO:0050136">
    <property type="term" value="F:NADH dehydrogenase (quinone) (non-electrogenic) activity"/>
    <property type="evidence" value="ECO:0007669"/>
    <property type="project" value="UniProtKB-UniRule"/>
</dbReference>
<dbReference type="GO" id="GO:0005506">
    <property type="term" value="F:iron ion binding"/>
    <property type="evidence" value="ECO:0007669"/>
    <property type="project" value="UniProtKB-UniRule"/>
</dbReference>
<dbReference type="AlphaFoldDB" id="A0A1M4VB22"/>
<name>A0A1M4VB22_9BACT</name>
<dbReference type="RefSeq" id="WP_073036848.1">
    <property type="nucleotide sequence ID" value="NZ_FQVB01000006.1"/>
</dbReference>
<evidence type="ECO:0000313" key="9">
    <source>
        <dbReference type="Proteomes" id="UP000184076"/>
    </source>
</evidence>
<keyword evidence="6" id="KW-1278">Translocase</keyword>
<dbReference type="Proteomes" id="UP000184076">
    <property type="component" value="Unassembled WGS sequence"/>
</dbReference>
<evidence type="ECO:0000313" key="8">
    <source>
        <dbReference type="EMBL" id="SHE66171.1"/>
    </source>
</evidence>
<feature type="binding site" evidence="6">
    <location>
        <position position="102"/>
    </location>
    <ligand>
        <name>[4Fe-4S] cluster</name>
        <dbReference type="ChEBI" id="CHEBI:49883"/>
        <label>1</label>
    </ligand>
</feature>
<dbReference type="InterPro" id="IPR017896">
    <property type="entry name" value="4Fe4S_Fe-S-bd"/>
</dbReference>
<dbReference type="PANTHER" id="PTHR10849">
    <property type="entry name" value="NADH DEHYDROGENASE UBIQUINONE IRON-SULFUR PROTEIN 8, MITOCHONDRIAL"/>
    <property type="match status" value="1"/>
</dbReference>
<reference evidence="9" key="1">
    <citation type="submission" date="2016-11" db="EMBL/GenBank/DDBJ databases">
        <authorList>
            <person name="Varghese N."/>
            <person name="Submissions S."/>
        </authorList>
    </citation>
    <scope>NUCLEOTIDE SEQUENCE [LARGE SCALE GENOMIC DNA]</scope>
    <source>
        <strain evidence="9">DSM 9756</strain>
    </source>
</reference>
<feature type="binding site" evidence="6">
    <location>
        <position position="58"/>
    </location>
    <ligand>
        <name>[4Fe-4S] cluster</name>
        <dbReference type="ChEBI" id="CHEBI:49883"/>
        <label>1</label>
    </ligand>
</feature>
<feature type="binding site" evidence="6">
    <location>
        <position position="92"/>
    </location>
    <ligand>
        <name>[4Fe-4S] cluster</name>
        <dbReference type="ChEBI" id="CHEBI:49883"/>
        <label>2</label>
    </ligand>
</feature>
<keyword evidence="5 6" id="KW-0411">Iron-sulfur</keyword>
<keyword evidence="6" id="KW-0874">Quinone</keyword>
<dbReference type="NCBIfam" id="TIGR01971">
    <property type="entry name" value="NuoI"/>
    <property type="match status" value="1"/>
</dbReference>
<keyword evidence="6" id="KW-0830">Ubiquinone</keyword>
<feature type="binding site" evidence="6">
    <location>
        <position position="55"/>
    </location>
    <ligand>
        <name>[4Fe-4S] cluster</name>
        <dbReference type="ChEBI" id="CHEBI:49883"/>
        <label>1</label>
    </ligand>
</feature>
<keyword evidence="1 6" id="KW-0004">4Fe-4S</keyword>
<dbReference type="GO" id="GO:0005886">
    <property type="term" value="C:plasma membrane"/>
    <property type="evidence" value="ECO:0007669"/>
    <property type="project" value="UniProtKB-SubCell"/>
</dbReference>
<dbReference type="EC" id="7.1.1.-" evidence="6"/>
<feature type="binding site" evidence="6">
    <location>
        <position position="95"/>
    </location>
    <ligand>
        <name>[4Fe-4S] cluster</name>
        <dbReference type="ChEBI" id="CHEBI:49883"/>
        <label>2</label>
    </ligand>
</feature>
<dbReference type="Pfam" id="PF12838">
    <property type="entry name" value="Fer4_7"/>
    <property type="match status" value="1"/>
</dbReference>
<sequence>MIGPLLKGLGKTLEQMFRKPITIEYPERKREVSERFRGHPRLLRDENGRIKCVACHLCETICPSKAITVEPEGGEEMHDKHPREFIVDLARCIFCGFCQEACPKGAIMLNRKYELAQYRRDVLVYHKEKLLEE</sequence>
<protein>
    <recommendedName>
        <fullName evidence="6">NADH-quinone oxidoreductase subunit I</fullName>
        <ecNumber evidence="6">7.1.1.-</ecNumber>
    </recommendedName>
    <alternativeName>
        <fullName evidence="6">NADH dehydrogenase I subunit I</fullName>
    </alternativeName>
    <alternativeName>
        <fullName evidence="6">NDH-1 subunit I</fullName>
    </alternativeName>
</protein>
<keyword evidence="9" id="KW-1185">Reference proteome</keyword>
<feature type="binding site" evidence="6">
    <location>
        <position position="52"/>
    </location>
    <ligand>
        <name>[4Fe-4S] cluster</name>
        <dbReference type="ChEBI" id="CHEBI:49883"/>
        <label>1</label>
    </ligand>
</feature>
<feature type="domain" description="4Fe-4S ferredoxin-type" evidence="7">
    <location>
        <begin position="40"/>
        <end position="72"/>
    </location>
</feature>
<dbReference type="HAMAP" id="MF_01351">
    <property type="entry name" value="NDH1_NuoI"/>
    <property type="match status" value="1"/>
</dbReference>
<comment type="catalytic activity">
    <reaction evidence="6">
        <text>a quinone + NADH + 5 H(+)(in) = a quinol + NAD(+) + 4 H(+)(out)</text>
        <dbReference type="Rhea" id="RHEA:57888"/>
        <dbReference type="ChEBI" id="CHEBI:15378"/>
        <dbReference type="ChEBI" id="CHEBI:24646"/>
        <dbReference type="ChEBI" id="CHEBI:57540"/>
        <dbReference type="ChEBI" id="CHEBI:57945"/>
        <dbReference type="ChEBI" id="CHEBI:132124"/>
    </reaction>
</comment>
<evidence type="ECO:0000256" key="4">
    <source>
        <dbReference type="ARBA" id="ARBA00023004"/>
    </source>
</evidence>
<evidence type="ECO:0000256" key="3">
    <source>
        <dbReference type="ARBA" id="ARBA00022737"/>
    </source>
</evidence>
<dbReference type="InterPro" id="IPR010226">
    <property type="entry name" value="NADH_quinone_OxRdtase_chainI"/>
</dbReference>
<accession>A0A1M4VB22</accession>
<comment type="subunit">
    <text evidence="6">NDH-1 is composed of 14 different subunits. Subunits NuoA, H, J, K, L, M, N constitute the membrane sector of the complex.</text>
</comment>
<proteinExistence type="inferred from homology"/>
<dbReference type="OrthoDB" id="9808559at2"/>
<gene>
    <name evidence="6" type="primary">nuoI</name>
    <name evidence="8" type="ORF">SAMN02745206_00614</name>
</gene>
<comment type="cofactor">
    <cofactor evidence="6">
        <name>[4Fe-4S] cluster</name>
        <dbReference type="ChEBI" id="CHEBI:49883"/>
    </cofactor>
    <text evidence="6">Binds 2 [4Fe-4S] clusters per subunit.</text>
</comment>
<evidence type="ECO:0000259" key="7">
    <source>
        <dbReference type="PROSITE" id="PS51379"/>
    </source>
</evidence>
<comment type="subcellular location">
    <subcellularLocation>
        <location evidence="6">Cell membrane</location>
        <topology evidence="6">Peripheral membrane protein</topology>
    </subcellularLocation>
</comment>
<dbReference type="STRING" id="1121391.SAMN02745206_00614"/>
<feature type="binding site" evidence="6">
    <location>
        <position position="62"/>
    </location>
    <ligand>
        <name>[4Fe-4S] cluster</name>
        <dbReference type="ChEBI" id="CHEBI:49883"/>
        <label>2</label>
    </ligand>
</feature>
<keyword evidence="6" id="KW-0520">NAD</keyword>
<comment type="function">
    <text evidence="6">NDH-1 shuttles electrons from NADH, via FMN and iron-sulfur (Fe-S) centers, to quinones in the respiratory chain. The immediate electron acceptor for the enzyme in this species is believed to be ubiquinone. Couples the redox reaction to proton translocation (for every two electrons transferred, four hydrogen ions are translocated across the cytoplasmic membrane), and thus conserves the redox energy in a proton gradient.</text>
</comment>